<organism evidence="6 7">
    <name type="scientific">Candidatus Tanganyikabacteria bacterium</name>
    <dbReference type="NCBI Taxonomy" id="2961651"/>
    <lineage>
        <taxon>Bacteria</taxon>
        <taxon>Bacillati</taxon>
        <taxon>Candidatus Sericytochromatia</taxon>
        <taxon>Candidatus Tanganyikabacteria</taxon>
    </lineage>
</organism>
<evidence type="ECO:0000313" key="7">
    <source>
        <dbReference type="Proteomes" id="UP000703893"/>
    </source>
</evidence>
<proteinExistence type="predicted"/>
<evidence type="ECO:0000256" key="3">
    <source>
        <dbReference type="ARBA" id="ARBA00022989"/>
    </source>
</evidence>
<sequence>MSLELSNPAGWLLPMAAFFCGAIASGQLAPDTTHAIRLGLGLVLAGPFLAGMNAVVNALFDRDLDAINHSERPLPSGKLSVNSVIAQMGLMGMVVTLYAHMLENGLGSRLDGVLGLGGSEQRGVFYLTIASLALIFAVNAPPLSLRRNTWWSGIFFGVLAVALPWLTGHLLFGPLSFISTAFAICFAFGAVGLLILAALNKVEGERRVGIRSLSALLGREVGMLIGAMLIDTAILAAAILAAPQGLLAVLALVGLCVLQVGLQVAFFRKPAMPVWALVTAACVFVAAMVTAAASLPGVSATLSLL</sequence>
<dbReference type="Pfam" id="PF01040">
    <property type="entry name" value="UbiA"/>
    <property type="match status" value="1"/>
</dbReference>
<dbReference type="GO" id="GO:0016020">
    <property type="term" value="C:membrane"/>
    <property type="evidence" value="ECO:0007669"/>
    <property type="project" value="UniProtKB-SubCell"/>
</dbReference>
<dbReference type="InterPro" id="IPR000537">
    <property type="entry name" value="UbiA_prenyltransferase"/>
</dbReference>
<dbReference type="PANTHER" id="PTHR42723">
    <property type="entry name" value="CHLOROPHYLL SYNTHASE"/>
    <property type="match status" value="1"/>
</dbReference>
<comment type="subcellular location">
    <subcellularLocation>
        <location evidence="1">Membrane</location>
        <topology evidence="1">Multi-pass membrane protein</topology>
    </subcellularLocation>
</comment>
<accession>A0A938BNB9</accession>
<feature type="transmembrane region" description="Helical" evidence="5">
    <location>
        <begin position="274"/>
        <end position="295"/>
    </location>
</feature>
<evidence type="ECO:0000256" key="1">
    <source>
        <dbReference type="ARBA" id="ARBA00004141"/>
    </source>
</evidence>
<keyword evidence="4 5" id="KW-0472">Membrane</keyword>
<evidence type="ECO:0000313" key="6">
    <source>
        <dbReference type="EMBL" id="MBM3274955.1"/>
    </source>
</evidence>
<keyword evidence="2 5" id="KW-0812">Transmembrane</keyword>
<dbReference type="EMBL" id="VGJX01000388">
    <property type="protein sequence ID" value="MBM3274955.1"/>
    <property type="molecule type" value="Genomic_DNA"/>
</dbReference>
<dbReference type="InterPro" id="IPR050475">
    <property type="entry name" value="Prenyltransferase_related"/>
</dbReference>
<protein>
    <submittedName>
        <fullName evidence="6">UbiA family prenyltransferase</fullName>
    </submittedName>
</protein>
<dbReference type="Proteomes" id="UP000703893">
    <property type="component" value="Unassembled WGS sequence"/>
</dbReference>
<feature type="transmembrane region" description="Helical" evidence="5">
    <location>
        <begin position="221"/>
        <end position="240"/>
    </location>
</feature>
<evidence type="ECO:0000256" key="5">
    <source>
        <dbReference type="SAM" id="Phobius"/>
    </source>
</evidence>
<dbReference type="GO" id="GO:0016765">
    <property type="term" value="F:transferase activity, transferring alkyl or aryl (other than methyl) groups"/>
    <property type="evidence" value="ECO:0007669"/>
    <property type="project" value="InterPro"/>
</dbReference>
<keyword evidence="3 5" id="KW-1133">Transmembrane helix</keyword>
<feature type="transmembrane region" description="Helical" evidence="5">
    <location>
        <begin position="178"/>
        <end position="200"/>
    </location>
</feature>
<evidence type="ECO:0000256" key="4">
    <source>
        <dbReference type="ARBA" id="ARBA00023136"/>
    </source>
</evidence>
<feature type="transmembrane region" description="Helical" evidence="5">
    <location>
        <begin position="81"/>
        <end position="101"/>
    </location>
</feature>
<name>A0A938BNB9_9BACT</name>
<evidence type="ECO:0000256" key="2">
    <source>
        <dbReference type="ARBA" id="ARBA00022692"/>
    </source>
</evidence>
<feature type="transmembrane region" description="Helical" evidence="5">
    <location>
        <begin position="121"/>
        <end position="138"/>
    </location>
</feature>
<feature type="transmembrane region" description="Helical" evidence="5">
    <location>
        <begin position="246"/>
        <end position="267"/>
    </location>
</feature>
<gene>
    <name evidence="6" type="ORF">FJZ00_07370</name>
</gene>
<dbReference type="AlphaFoldDB" id="A0A938BNB9"/>
<dbReference type="InterPro" id="IPR044878">
    <property type="entry name" value="UbiA_sf"/>
</dbReference>
<dbReference type="Gene3D" id="1.10.357.140">
    <property type="entry name" value="UbiA prenyltransferase"/>
    <property type="match status" value="1"/>
</dbReference>
<dbReference type="PANTHER" id="PTHR42723:SF1">
    <property type="entry name" value="CHLOROPHYLL SYNTHASE, CHLOROPLASTIC"/>
    <property type="match status" value="1"/>
</dbReference>
<feature type="transmembrane region" description="Helical" evidence="5">
    <location>
        <begin position="150"/>
        <end position="172"/>
    </location>
</feature>
<reference evidence="6 7" key="1">
    <citation type="submission" date="2019-03" db="EMBL/GenBank/DDBJ databases">
        <title>Lake Tanganyika Metagenome-Assembled Genomes (MAGs).</title>
        <authorList>
            <person name="Tran P."/>
        </authorList>
    </citation>
    <scope>NUCLEOTIDE SEQUENCE [LARGE SCALE GENOMIC DNA]</scope>
    <source>
        <strain evidence="6">K_DeepCast_65m_m2_236</strain>
    </source>
</reference>
<feature type="transmembrane region" description="Helical" evidence="5">
    <location>
        <begin position="38"/>
        <end position="60"/>
    </location>
</feature>
<comment type="caution">
    <text evidence="6">The sequence shown here is derived from an EMBL/GenBank/DDBJ whole genome shotgun (WGS) entry which is preliminary data.</text>
</comment>